<feature type="domain" description="Rieske" evidence="6">
    <location>
        <begin position="4"/>
        <end position="100"/>
    </location>
</feature>
<gene>
    <name evidence="7" type="ORF">SAMN05192561_12221</name>
</gene>
<evidence type="ECO:0000256" key="5">
    <source>
        <dbReference type="ARBA" id="ARBA00034078"/>
    </source>
</evidence>
<evidence type="ECO:0000256" key="1">
    <source>
        <dbReference type="ARBA" id="ARBA00022714"/>
    </source>
</evidence>
<dbReference type="Gene3D" id="2.102.10.10">
    <property type="entry name" value="Rieske [2Fe-2S] iron-sulphur domain"/>
    <property type="match status" value="1"/>
</dbReference>
<proteinExistence type="predicted"/>
<dbReference type="PANTHER" id="PTHR21496:SF0">
    <property type="entry name" value="RIESKE DOMAIN-CONTAINING PROTEIN"/>
    <property type="match status" value="1"/>
</dbReference>
<keyword evidence="3" id="KW-0408">Iron</keyword>
<keyword evidence="8" id="KW-1185">Reference proteome</keyword>
<evidence type="ECO:0000256" key="4">
    <source>
        <dbReference type="ARBA" id="ARBA00023014"/>
    </source>
</evidence>
<dbReference type="EMBL" id="FNWU01000022">
    <property type="protein sequence ID" value="SEH65655.1"/>
    <property type="molecule type" value="Genomic_DNA"/>
</dbReference>
<evidence type="ECO:0000313" key="7">
    <source>
        <dbReference type="EMBL" id="SEH65655.1"/>
    </source>
</evidence>
<dbReference type="GO" id="GO:0051537">
    <property type="term" value="F:2 iron, 2 sulfur cluster binding"/>
    <property type="evidence" value="ECO:0007669"/>
    <property type="project" value="UniProtKB-KW"/>
</dbReference>
<dbReference type="SUPFAM" id="SSF50022">
    <property type="entry name" value="ISP domain"/>
    <property type="match status" value="1"/>
</dbReference>
<keyword evidence="1" id="KW-0001">2Fe-2S</keyword>
<sequence length="102" mass="11824">MTRHKICTVEDLPEGESIGVEVDGLEIAVFNVDGEFHALQNKCIHKQGPMFDAEINAEEKTVYCPWHYWEFELDSGEFVVDRDKRLRTFDVDVTDDEVYVNV</sequence>
<protein>
    <submittedName>
        <fullName evidence="7">Nitrite reductase (NADH) small subunit</fullName>
    </submittedName>
</protein>
<dbReference type="Proteomes" id="UP000199215">
    <property type="component" value="Unassembled WGS sequence"/>
</dbReference>
<dbReference type="InterPro" id="IPR017941">
    <property type="entry name" value="Rieske_2Fe-2S"/>
</dbReference>
<dbReference type="Pfam" id="PF00355">
    <property type="entry name" value="Rieske"/>
    <property type="match status" value="1"/>
</dbReference>
<evidence type="ECO:0000313" key="8">
    <source>
        <dbReference type="Proteomes" id="UP000199215"/>
    </source>
</evidence>
<evidence type="ECO:0000256" key="3">
    <source>
        <dbReference type="ARBA" id="ARBA00023004"/>
    </source>
</evidence>
<dbReference type="OrthoDB" id="6837at2157"/>
<reference evidence="7 8" key="1">
    <citation type="submission" date="2016-10" db="EMBL/GenBank/DDBJ databases">
        <authorList>
            <person name="de Groot N.N."/>
        </authorList>
    </citation>
    <scope>NUCLEOTIDE SEQUENCE [LARGE SCALE GENOMIC DNA]</scope>
    <source>
        <strain evidence="7 8">IBRC-M10418</strain>
    </source>
</reference>
<keyword evidence="4" id="KW-0411">Iron-sulfur</keyword>
<dbReference type="PROSITE" id="PS51296">
    <property type="entry name" value="RIESKE"/>
    <property type="match status" value="1"/>
</dbReference>
<keyword evidence="2" id="KW-0479">Metal-binding</keyword>
<dbReference type="PANTHER" id="PTHR21496">
    <property type="entry name" value="FERREDOXIN-RELATED"/>
    <property type="match status" value="1"/>
</dbReference>
<dbReference type="InterPro" id="IPR036922">
    <property type="entry name" value="Rieske_2Fe-2S_sf"/>
</dbReference>
<name>A0A1H6JXD2_9EURY</name>
<evidence type="ECO:0000259" key="6">
    <source>
        <dbReference type="PROSITE" id="PS51296"/>
    </source>
</evidence>
<dbReference type="AlphaFoldDB" id="A0A1H6JXD2"/>
<comment type="cofactor">
    <cofactor evidence="5">
        <name>[2Fe-2S] cluster</name>
        <dbReference type="ChEBI" id="CHEBI:190135"/>
    </cofactor>
</comment>
<organism evidence="7 8">
    <name type="scientific">Halopenitus malekzadehii</name>
    <dbReference type="NCBI Taxonomy" id="1267564"/>
    <lineage>
        <taxon>Archaea</taxon>
        <taxon>Methanobacteriati</taxon>
        <taxon>Methanobacteriota</taxon>
        <taxon>Stenosarchaea group</taxon>
        <taxon>Halobacteria</taxon>
        <taxon>Halobacteriales</taxon>
        <taxon>Haloferacaceae</taxon>
        <taxon>Halopenitus</taxon>
    </lineage>
</organism>
<evidence type="ECO:0000256" key="2">
    <source>
        <dbReference type="ARBA" id="ARBA00022723"/>
    </source>
</evidence>
<dbReference type="STRING" id="1267564.SAMN05192561_12221"/>
<accession>A0A1H6JXD2</accession>
<dbReference type="GO" id="GO:0046872">
    <property type="term" value="F:metal ion binding"/>
    <property type="evidence" value="ECO:0007669"/>
    <property type="project" value="UniProtKB-KW"/>
</dbReference>
<dbReference type="RefSeq" id="WP_092817915.1">
    <property type="nucleotide sequence ID" value="NZ_FNWU01000022.1"/>
</dbReference>